<organism evidence="2">
    <name type="scientific">Ananas comosus var. bracteatus</name>
    <name type="common">red pineapple</name>
    <dbReference type="NCBI Taxonomy" id="296719"/>
    <lineage>
        <taxon>Eukaryota</taxon>
        <taxon>Viridiplantae</taxon>
        <taxon>Streptophyta</taxon>
        <taxon>Embryophyta</taxon>
        <taxon>Tracheophyta</taxon>
        <taxon>Spermatophyta</taxon>
        <taxon>Magnoliopsida</taxon>
        <taxon>Liliopsida</taxon>
        <taxon>Poales</taxon>
        <taxon>Bromeliaceae</taxon>
        <taxon>Bromelioideae</taxon>
        <taxon>Ananas</taxon>
    </lineage>
</organism>
<keyword evidence="1" id="KW-0732">Signal</keyword>
<dbReference type="EMBL" id="LR862134">
    <property type="protein sequence ID" value="CAD1839863.1"/>
    <property type="molecule type" value="Genomic_DNA"/>
</dbReference>
<feature type="signal peptide" evidence="1">
    <location>
        <begin position="1"/>
        <end position="18"/>
    </location>
</feature>
<reference evidence="2" key="1">
    <citation type="submission" date="2020-07" db="EMBL/GenBank/DDBJ databases">
        <authorList>
            <person name="Lin J."/>
        </authorList>
    </citation>
    <scope>NUCLEOTIDE SEQUENCE</scope>
</reference>
<proteinExistence type="predicted"/>
<evidence type="ECO:0000256" key="1">
    <source>
        <dbReference type="SAM" id="SignalP"/>
    </source>
</evidence>
<feature type="chain" id="PRO_5028211646" evidence="1">
    <location>
        <begin position="19"/>
        <end position="110"/>
    </location>
</feature>
<gene>
    <name evidence="2" type="ORF">CB5_LOCUS23074</name>
</gene>
<accession>A0A6V7Q9Q3</accession>
<protein>
    <submittedName>
        <fullName evidence="2">Uncharacterized protein</fullName>
    </submittedName>
</protein>
<sequence>MAILSLLALFSLFLLLRGFVGLRRGGGDRVPRRRPKSGRSCLSLLELISSLTQKRLKQVAKMLSLWAEQNVNPALFPRELMANASDLVMDEEVSYNPQILLKKAMLQPLL</sequence>
<evidence type="ECO:0000313" key="2">
    <source>
        <dbReference type="EMBL" id="CAD1839863.1"/>
    </source>
</evidence>
<dbReference type="AlphaFoldDB" id="A0A6V7Q9Q3"/>
<name>A0A6V7Q9Q3_ANACO</name>